<feature type="region of interest" description="Disordered" evidence="1">
    <location>
        <begin position="941"/>
        <end position="961"/>
    </location>
</feature>
<protein>
    <submittedName>
        <fullName evidence="2">Uncharacterized protein</fullName>
    </submittedName>
</protein>
<sequence>MVGEGLSNYAFGAQVPGFQGVPEGPLAAACYYAMNTMTPMIICDRIGWGGFNVPEAAPVLPPPISSDVQCIIDNMLRLQHMAPEQAAKILKDNAAVQGAYEELEKPARPGTHAAVDRRPWNPRRDFNVHRGVDLLNKYHMAGEGVYNYAYGAQVPGFQGVPERPLICDRIGWGGFNVPEAAPALPPPISSDVQCIIDNMLRLQHMAPDKAAKILRGAEQLCLRSPGIRISGGARNHDRLHREAICGRLLCDEYNDAKLESDDAHVRRTGCGGFNAPEAAPALPPPISSGVQCIIDNMLHLQHLAPEQAAKILLEDLFRLLRRQMLQVRHLFFEDPQGKAHIMTAEATLEPSARDFDVHRGEHLLNNVKKLLTTMCVEVSPDKYHMAGEGVYNYAYGAQVPGFQGVPERPLAAACYYAMNTMTPGSNEMMLMCDGIGWGGFNVPEAAPVLPPPISSDAQCIIDNMLRLQHMAPEQAANILKDHAAVQGAYEELEKPARPGTHAAVERLSMTQISKEVPYLEVITAFARDQNPAGAARWLDIMAWQLQLMLPSIWWILQLAADARDTHQLGVIVRDNRSCGNGRRRQLQLMLMMLAHLVDSVLRYTKRESSLKTVALMHMMRNVTGVWGTSSSLEEYEGDLEADAGQEPPVEAYNAVIGTQSYGKVLQSWAAVGDTEKVQELWQALVLNSCVHSVAERRHSSRRDFDVHRGEDLLNKYRMAGEELYNYAYGAQVPEFPGVPATMTVCTERPLAAACNAMNTMTPSSNQMMLMCDGIGWGGFNAPEAAPVLPLPISSDVQCILDNMLRLQHMGPEQAAQILKDTAAVQGAYEEIESKVVPDDECYCAVLRSFCTSGDATQALATSSSLRQPKSPKAMARFAQNTTCGNTCPWGSGDASLPDAFTIAAEKAARRRESKEAVLAAPEEAKDAAPEEKATACSEVTATARSVASRGTRASRTSRVDTGRTEAMEAKMMDLIEKCVDKKVLQMQLQPPAGPSGPTGSGRSVRTATARSARSARSVRSTESVLSQPGVPSHVETDTSVKAEPQPEAVTMAGKRAQAAKLSDAALGQFDDEQRRLAYLEMQKSAAEARNKNRSALTFGYEPPSRVEEAKGETMAGKRAQAQKLSDASLGKFDADESRLAYLEMQKSAAEVRNKNRSAMSFNEPQAQPYPALLREVDGLAHPTMAGKRAQKEKVSEAKLGKFDADKSLDAYLDMQKSAEASPPNFCDSNGYAVDVSAWLDRFEWEGISLNWETYTELIKLEAEPFYISRGREGPTEGRKKGRYEEQERFELSEEVAEGDAFETGPGWLFEGLLRPRKRMAQAARGFRTMVFITVAGAVFL</sequence>
<accession>A0A1Q9DQ25</accession>
<evidence type="ECO:0000313" key="3">
    <source>
        <dbReference type="Proteomes" id="UP000186817"/>
    </source>
</evidence>
<reference evidence="2 3" key="1">
    <citation type="submission" date="2016-02" db="EMBL/GenBank/DDBJ databases">
        <title>Genome analysis of coral dinoflagellate symbionts highlights evolutionary adaptations to a symbiotic lifestyle.</title>
        <authorList>
            <person name="Aranda M."/>
            <person name="Li Y."/>
            <person name="Liew Y.J."/>
            <person name="Baumgarten S."/>
            <person name="Simakov O."/>
            <person name="Wilson M."/>
            <person name="Piel J."/>
            <person name="Ashoor H."/>
            <person name="Bougouffa S."/>
            <person name="Bajic V.B."/>
            <person name="Ryu T."/>
            <person name="Ravasi T."/>
            <person name="Bayer T."/>
            <person name="Micklem G."/>
            <person name="Kim H."/>
            <person name="Bhak J."/>
            <person name="Lajeunesse T.C."/>
            <person name="Voolstra C.R."/>
        </authorList>
    </citation>
    <scope>NUCLEOTIDE SEQUENCE [LARGE SCALE GENOMIC DNA]</scope>
    <source>
        <strain evidence="2 3">CCMP2467</strain>
    </source>
</reference>
<feature type="compositionally biased region" description="Low complexity" evidence="1">
    <location>
        <begin position="995"/>
        <end position="1024"/>
    </location>
</feature>
<organism evidence="2 3">
    <name type="scientific">Symbiodinium microadriaticum</name>
    <name type="common">Dinoflagellate</name>
    <name type="synonym">Zooxanthella microadriatica</name>
    <dbReference type="NCBI Taxonomy" id="2951"/>
    <lineage>
        <taxon>Eukaryota</taxon>
        <taxon>Sar</taxon>
        <taxon>Alveolata</taxon>
        <taxon>Dinophyceae</taxon>
        <taxon>Suessiales</taxon>
        <taxon>Symbiodiniaceae</taxon>
        <taxon>Symbiodinium</taxon>
    </lineage>
</organism>
<evidence type="ECO:0000313" key="2">
    <source>
        <dbReference type="EMBL" id="OLP97280.1"/>
    </source>
</evidence>
<dbReference type="Proteomes" id="UP000186817">
    <property type="component" value="Unassembled WGS sequence"/>
</dbReference>
<feature type="region of interest" description="Disordered" evidence="1">
    <location>
        <begin position="988"/>
        <end position="1055"/>
    </location>
</feature>
<evidence type="ECO:0000256" key="1">
    <source>
        <dbReference type="SAM" id="MobiDB-lite"/>
    </source>
</evidence>
<feature type="compositionally biased region" description="Low complexity" evidence="1">
    <location>
        <begin position="941"/>
        <end position="956"/>
    </location>
</feature>
<dbReference type="EMBL" id="LSRX01000440">
    <property type="protein sequence ID" value="OLP97280.1"/>
    <property type="molecule type" value="Genomic_DNA"/>
</dbReference>
<dbReference type="OrthoDB" id="438450at2759"/>
<keyword evidence="3" id="KW-1185">Reference proteome</keyword>
<proteinExistence type="predicted"/>
<comment type="caution">
    <text evidence="2">The sequence shown here is derived from an EMBL/GenBank/DDBJ whole genome shotgun (WGS) entry which is preliminary data.</text>
</comment>
<name>A0A1Q9DQ25_SYMMI</name>
<gene>
    <name evidence="2" type="ORF">AK812_SmicGene20406</name>
</gene>